<feature type="transmembrane region" description="Helical" evidence="2">
    <location>
        <begin position="367"/>
        <end position="385"/>
    </location>
</feature>
<dbReference type="Pfam" id="PF01757">
    <property type="entry name" value="Acyl_transf_3"/>
    <property type="match status" value="1"/>
</dbReference>
<feature type="transmembrane region" description="Helical" evidence="2">
    <location>
        <begin position="499"/>
        <end position="522"/>
    </location>
</feature>
<evidence type="ECO:0000256" key="1">
    <source>
        <dbReference type="SAM" id="MobiDB-lite"/>
    </source>
</evidence>
<dbReference type="InterPro" id="IPR052728">
    <property type="entry name" value="O2_lipid_transport_reg"/>
</dbReference>
<feature type="compositionally biased region" description="Basic and acidic residues" evidence="1">
    <location>
        <begin position="746"/>
        <end position="756"/>
    </location>
</feature>
<dbReference type="PANTHER" id="PTHR11161">
    <property type="entry name" value="O-ACYLTRANSFERASE"/>
    <property type="match status" value="1"/>
</dbReference>
<dbReference type="InterPro" id="IPR002656">
    <property type="entry name" value="Acyl_transf_3_dom"/>
</dbReference>
<feature type="transmembrane region" description="Helical" evidence="2">
    <location>
        <begin position="645"/>
        <end position="666"/>
    </location>
</feature>
<feature type="transmembrane region" description="Helical" evidence="2">
    <location>
        <begin position="534"/>
        <end position="556"/>
    </location>
</feature>
<feature type="domain" description="Nose resistant-to-fluoxetine protein N-terminal" evidence="4">
    <location>
        <begin position="40"/>
        <end position="209"/>
    </location>
</feature>
<reference evidence="5" key="1">
    <citation type="submission" date="2021-12" db="EMBL/GenBank/DDBJ databases">
        <authorList>
            <person name="King R."/>
        </authorList>
    </citation>
    <scope>NUCLEOTIDE SEQUENCE</scope>
</reference>
<feature type="chain" id="PRO_5040359017" description="Nose resistant-to-fluoxetine protein N-terminal domain-containing protein" evidence="3">
    <location>
        <begin position="22"/>
        <end position="756"/>
    </location>
</feature>
<dbReference type="InterPro" id="IPR006621">
    <property type="entry name" value="Nose-resist-to-fluoxetine_N"/>
</dbReference>
<organism evidence="5 6">
    <name type="scientific">Chrysodeixis includens</name>
    <name type="common">Soybean looper</name>
    <name type="synonym">Pseudoplusia includens</name>
    <dbReference type="NCBI Taxonomy" id="689277"/>
    <lineage>
        <taxon>Eukaryota</taxon>
        <taxon>Metazoa</taxon>
        <taxon>Ecdysozoa</taxon>
        <taxon>Arthropoda</taxon>
        <taxon>Hexapoda</taxon>
        <taxon>Insecta</taxon>
        <taxon>Pterygota</taxon>
        <taxon>Neoptera</taxon>
        <taxon>Endopterygota</taxon>
        <taxon>Lepidoptera</taxon>
        <taxon>Glossata</taxon>
        <taxon>Ditrysia</taxon>
        <taxon>Noctuoidea</taxon>
        <taxon>Noctuidae</taxon>
        <taxon>Plusiinae</taxon>
        <taxon>Chrysodeixis</taxon>
    </lineage>
</organism>
<dbReference type="OrthoDB" id="118951at2759"/>
<feature type="transmembrane region" description="Helical" evidence="2">
    <location>
        <begin position="322"/>
        <end position="346"/>
    </location>
</feature>
<dbReference type="AlphaFoldDB" id="A0A9P0BLT3"/>
<keyword evidence="3" id="KW-0732">Signal</keyword>
<keyword evidence="2" id="KW-0812">Transmembrane</keyword>
<evidence type="ECO:0000313" key="6">
    <source>
        <dbReference type="Proteomes" id="UP001154114"/>
    </source>
</evidence>
<accession>A0A9P0BLT3</accession>
<evidence type="ECO:0000259" key="4">
    <source>
        <dbReference type="SMART" id="SM00703"/>
    </source>
</evidence>
<feature type="transmembrane region" description="Helical" evidence="2">
    <location>
        <begin position="576"/>
        <end position="596"/>
    </location>
</feature>
<dbReference type="PANTHER" id="PTHR11161:SF0">
    <property type="entry name" value="O-ACYLTRANSFERASE LIKE PROTEIN"/>
    <property type="match status" value="1"/>
</dbReference>
<keyword evidence="2" id="KW-1133">Transmembrane helix</keyword>
<dbReference type="Proteomes" id="UP001154114">
    <property type="component" value="Chromosome 11"/>
</dbReference>
<evidence type="ECO:0000256" key="2">
    <source>
        <dbReference type="SAM" id="Phobius"/>
    </source>
</evidence>
<gene>
    <name evidence="5" type="ORF">CINC_LOCUS1674</name>
</gene>
<keyword evidence="2" id="KW-0472">Membrane</keyword>
<evidence type="ECO:0000256" key="3">
    <source>
        <dbReference type="SAM" id="SignalP"/>
    </source>
</evidence>
<feature type="transmembrane region" description="Helical" evidence="2">
    <location>
        <begin position="289"/>
        <end position="310"/>
    </location>
</feature>
<dbReference type="SMART" id="SM00703">
    <property type="entry name" value="NRF"/>
    <property type="match status" value="1"/>
</dbReference>
<proteinExistence type="predicted"/>
<feature type="transmembrane region" description="Helical" evidence="2">
    <location>
        <begin position="220"/>
        <end position="242"/>
    </location>
</feature>
<dbReference type="GO" id="GO:0016747">
    <property type="term" value="F:acyltransferase activity, transferring groups other than amino-acyl groups"/>
    <property type="evidence" value="ECO:0007669"/>
    <property type="project" value="InterPro"/>
</dbReference>
<protein>
    <recommendedName>
        <fullName evidence="4">Nose resistant-to-fluoxetine protein N-terminal domain-containing protein</fullName>
    </recommendedName>
</protein>
<dbReference type="Pfam" id="PF20146">
    <property type="entry name" value="NRF"/>
    <property type="match status" value="1"/>
</dbReference>
<name>A0A9P0BLT3_CHRIL</name>
<dbReference type="EMBL" id="LR824014">
    <property type="protein sequence ID" value="CAH0581529.1"/>
    <property type="molecule type" value="Genomic_DNA"/>
</dbReference>
<feature type="transmembrane region" description="Helical" evidence="2">
    <location>
        <begin position="430"/>
        <end position="450"/>
    </location>
</feature>
<feature type="transmembrane region" description="Helical" evidence="2">
    <location>
        <begin position="457"/>
        <end position="479"/>
    </location>
</feature>
<feature type="region of interest" description="Disordered" evidence="1">
    <location>
        <begin position="721"/>
        <end position="756"/>
    </location>
</feature>
<feature type="transmembrane region" description="Helical" evidence="2">
    <location>
        <begin position="616"/>
        <end position="639"/>
    </location>
</feature>
<feature type="signal peptide" evidence="3">
    <location>
        <begin position="1"/>
        <end position="21"/>
    </location>
</feature>
<keyword evidence="6" id="KW-1185">Reference proteome</keyword>
<sequence length="756" mass="85923">MGYKAGLVLFLVSLINYDVCAKELRNTAIDKTLLEEVIDAEECDRQINVIKSNSMLLFQFLDAGARVPKGILTGNMVDLGNYHQCLGINLQLEQMHIQGKYCSILVPFSQNIALPLPSSLPFDPSALRIDEETAVQIDEFNMRRKKMRVLSGDFDDFEDDLRSTHPLAHAVFRLGVCVPKPCTTEQAMTSLIFNATEIGFRYTESYCRLLGDKPFVPANVVAITIFACLGFLTLVSTSYDVFYRFVFKKDVKQQSVLCRSFSVYTNGKILSTFSSNPGNLKCLDGIRTLAMVWVVIGHCFQTEPFIANPIDSNVWMISGKALWITIAPMTVDTFFTLGGILLVYTTAAKMKQGTFLRSLHWFYLNRFMRVTPLLAVAVLLQATYYNTVVDGPHWVQVSEWTDRCRNNWWSTIFHVQNIVNPRSMCVPHSWYVAIDFQVYVLSPIILYWVFSGKKHLAWTALLAGLLSVIVASTIFVFHIEVAAGTLVPSRFEEMWDYLALYYFNTLTRASPFFVGLLFGYVLHLYRKEKMQLPWFIAIFFWLCAVGVVAGIVYFTYCIKQFEWDNQVWDNIMNSFMRPAYAVALSWMIIACVHGYAGPINWLLSLDMWRMPARLTYGIYVFHFGLMTSLNAAMLTPFYFSVPRVVFKFLAHMTLAILVSYFFTLLVDTPVSVLFKLLMDAAAKKNKPATKDNNPELNKENAKIEDVKRDLNKVDANHVNDIDNESVPVSSGVQEEPNVVRIADTGVHTDDSVPETK</sequence>
<evidence type="ECO:0000313" key="5">
    <source>
        <dbReference type="EMBL" id="CAH0581529.1"/>
    </source>
</evidence>